<accession>A0A1A7WEN3</accession>
<feature type="non-terminal residue" evidence="1">
    <location>
        <position position="1"/>
    </location>
</feature>
<dbReference type="AlphaFoldDB" id="A0A1A7WEN3"/>
<name>A0A1A7WEN3_9TELE</name>
<reference evidence="1" key="1">
    <citation type="submission" date="2016-05" db="EMBL/GenBank/DDBJ databases">
        <authorList>
            <person name="Lavstsen T."/>
            <person name="Jespersen J.S."/>
        </authorList>
    </citation>
    <scope>NUCLEOTIDE SEQUENCE</scope>
    <source>
        <tissue evidence="1">Brain</tissue>
    </source>
</reference>
<feature type="non-terminal residue" evidence="1">
    <location>
        <position position="150"/>
    </location>
</feature>
<proteinExistence type="predicted"/>
<gene>
    <name evidence="1" type="primary">Nfu_g_1_006235</name>
</gene>
<reference evidence="1" key="2">
    <citation type="submission" date="2016-06" db="EMBL/GenBank/DDBJ databases">
        <title>The genome of a short-lived fish provides insights into sex chromosome evolution and the genetic control of aging.</title>
        <authorList>
            <person name="Reichwald K."/>
            <person name="Felder M."/>
            <person name="Petzold A."/>
            <person name="Koch P."/>
            <person name="Groth M."/>
            <person name="Platzer M."/>
        </authorList>
    </citation>
    <scope>NUCLEOTIDE SEQUENCE</scope>
    <source>
        <tissue evidence="1">Brain</tissue>
    </source>
</reference>
<protein>
    <submittedName>
        <fullName evidence="1">Uncharacterized protein</fullName>
    </submittedName>
</protein>
<sequence length="150" mass="16722">APTHTDGLRVVGPVSPLLCCISHLSFCRWTQCILMCTCSDWIIEYLLLVLGSTLCFSINSPAISRSPGNPFPRVLQPCRLSERPQLEAVCWGFCREVLGFSCPPSWELQIIRLCFVLDFASALPAMGVSVKGDRCRPLEGRYCHDLLHPL</sequence>
<organism evidence="1">
    <name type="scientific">Iconisemion striatum</name>
    <dbReference type="NCBI Taxonomy" id="60296"/>
    <lineage>
        <taxon>Eukaryota</taxon>
        <taxon>Metazoa</taxon>
        <taxon>Chordata</taxon>
        <taxon>Craniata</taxon>
        <taxon>Vertebrata</taxon>
        <taxon>Euteleostomi</taxon>
        <taxon>Actinopterygii</taxon>
        <taxon>Neopterygii</taxon>
        <taxon>Teleostei</taxon>
        <taxon>Neoteleostei</taxon>
        <taxon>Acanthomorphata</taxon>
        <taxon>Ovalentaria</taxon>
        <taxon>Atherinomorphae</taxon>
        <taxon>Cyprinodontiformes</taxon>
        <taxon>Nothobranchiidae</taxon>
        <taxon>Iconisemion</taxon>
    </lineage>
</organism>
<evidence type="ECO:0000313" key="1">
    <source>
        <dbReference type="EMBL" id="SBP03984.1"/>
    </source>
</evidence>
<dbReference type="EMBL" id="HADW01002584">
    <property type="protein sequence ID" value="SBP03984.1"/>
    <property type="molecule type" value="Transcribed_RNA"/>
</dbReference>